<feature type="compositionally biased region" description="Polar residues" evidence="1">
    <location>
        <begin position="142"/>
        <end position="156"/>
    </location>
</feature>
<dbReference type="VEuPathDB" id="FungiDB:BTJ68_02807"/>
<feature type="compositionally biased region" description="Acidic residues" evidence="1">
    <location>
        <begin position="43"/>
        <end position="52"/>
    </location>
</feature>
<dbReference type="AlphaFoldDB" id="A0A3M7GBF1"/>
<feature type="compositionally biased region" description="Basic and acidic residues" evidence="1">
    <location>
        <begin position="53"/>
        <end position="65"/>
    </location>
</feature>
<feature type="region of interest" description="Disordered" evidence="1">
    <location>
        <begin position="365"/>
        <end position="388"/>
    </location>
</feature>
<feature type="region of interest" description="Disordered" evidence="1">
    <location>
        <begin position="615"/>
        <end position="645"/>
    </location>
</feature>
<dbReference type="Proteomes" id="UP000281468">
    <property type="component" value="Unassembled WGS sequence"/>
</dbReference>
<organism evidence="2 3">
    <name type="scientific">Hortaea werneckii</name>
    <name type="common">Black yeast</name>
    <name type="synonym">Cladosporium werneckii</name>
    <dbReference type="NCBI Taxonomy" id="91943"/>
    <lineage>
        <taxon>Eukaryota</taxon>
        <taxon>Fungi</taxon>
        <taxon>Dikarya</taxon>
        <taxon>Ascomycota</taxon>
        <taxon>Pezizomycotina</taxon>
        <taxon>Dothideomycetes</taxon>
        <taxon>Dothideomycetidae</taxon>
        <taxon>Mycosphaerellales</taxon>
        <taxon>Teratosphaeriaceae</taxon>
        <taxon>Hortaea</taxon>
    </lineage>
</organism>
<feature type="compositionally biased region" description="Polar residues" evidence="1">
    <location>
        <begin position="508"/>
        <end position="520"/>
    </location>
</feature>
<feature type="region of interest" description="Disordered" evidence="1">
    <location>
        <begin position="270"/>
        <end position="294"/>
    </location>
</feature>
<feature type="region of interest" description="Disordered" evidence="1">
    <location>
        <begin position="128"/>
        <end position="185"/>
    </location>
</feature>
<comment type="caution">
    <text evidence="2">The sequence shown here is derived from an EMBL/GenBank/DDBJ whole genome shotgun (WGS) entry which is preliminary data.</text>
</comment>
<feature type="region of interest" description="Disordered" evidence="1">
    <location>
        <begin position="660"/>
        <end position="697"/>
    </location>
</feature>
<reference evidence="2 3" key="1">
    <citation type="journal article" date="2018" name="BMC Genomics">
        <title>Genomic evidence for intraspecific hybridization in a clonal and extremely halotolerant yeast.</title>
        <authorList>
            <person name="Gostincar C."/>
            <person name="Stajich J.E."/>
            <person name="Zupancic J."/>
            <person name="Zalar P."/>
            <person name="Gunde-Cimerman N."/>
        </authorList>
    </citation>
    <scope>NUCLEOTIDE SEQUENCE [LARGE SCALE GENOMIC DNA]</scope>
    <source>
        <strain evidence="2 3">EXF-171</strain>
    </source>
</reference>
<feature type="region of interest" description="Disordered" evidence="1">
    <location>
        <begin position="828"/>
        <end position="856"/>
    </location>
</feature>
<gene>
    <name evidence="2" type="ORF">D0862_07598</name>
</gene>
<feature type="region of interest" description="Disordered" evidence="1">
    <location>
        <begin position="500"/>
        <end position="520"/>
    </location>
</feature>
<evidence type="ECO:0000313" key="2">
    <source>
        <dbReference type="EMBL" id="RMY98403.1"/>
    </source>
</evidence>
<accession>A0A3M7GBF1</accession>
<sequence>MSIPAFHAHMARPSKSHQFAIYHDTGIPTADPTYIPNLDDSIDEQREQEEEEDRGKNLGDDRENATLEVDNDLDITETVPARQPRSARSSISSMSDEKYETTNRRAAQPIHTPRVIRPSFMRPESVKRMQLNSPPPFGAGSPRQSLPKTRGMNSRPATPRSHHSAKVRGSPNPRHQARHSTHELESKQNPLVLLHVTVLPVNIPWRHEIVQEIMPAPILDQIYLLRSKLTEIVMQRGILIPHPREEYDLLEERVLEALELRQERITKDGHFHRPRGSASSIWTSDSTDSGLGSSVEAASDSECCPTCSYGASKSPSTGVWKINIYAANGLMRAAAWSAAWSEMERVDVEILPAIPDDTRRMLDARRDEEASTARNGNEIPAASPRVSLSRQMPTDHIEPHPSVLAGEALQGGNQTSEMDILSQRAVLRVPAEQIFPVRPKEQSSSSDELPQIYRPSQIPLPMLIRNYLILLLRDGKHAIAFVLAAILMLSGVRLIIYPPQSSPKGGATHNTTSPKEELSNGSHFDTLSDTVLSSVVPSSTGPFASEKETVPSILVSSIEASKMRQPIGQTPSSEEETFSSFGGGSPAEVAATSRSSGVSEAETSSVVEDILVAPWSSDEHDGPDSTFMEESLTSSQEKAKETGQDAEKVFDAVRPSFEHETSFSVEHEESESTQLSEWVEPRERTGNSMQRQDPELDELEQYVVARVAESTEIALESERETKAVQQVLEEMCMVPSKVDLEELQCTDIPDSSVEIDESGKEKAFTTRRAIGIAEEKCLVPSTPFLEQLQCSGEPSEMTDKQGVGQNVVSNEEAETGPSKDTSLLAHTSAEDPQYSHEGSSLEDGREGAQEFGSDGEADRGVCEVSLFSVGYPRFGQCSIDGEGEHTDTLALL</sequence>
<protein>
    <submittedName>
        <fullName evidence="2">Uncharacterized protein</fullName>
    </submittedName>
</protein>
<feature type="compositionally biased region" description="Low complexity" evidence="1">
    <location>
        <begin position="283"/>
        <end position="294"/>
    </location>
</feature>
<evidence type="ECO:0000256" key="1">
    <source>
        <dbReference type="SAM" id="MobiDB-lite"/>
    </source>
</evidence>
<name>A0A3M7GBF1_HORWE</name>
<evidence type="ECO:0000313" key="3">
    <source>
        <dbReference type="Proteomes" id="UP000281468"/>
    </source>
</evidence>
<dbReference type="EMBL" id="QWIQ01000240">
    <property type="protein sequence ID" value="RMY98403.1"/>
    <property type="molecule type" value="Genomic_DNA"/>
</dbReference>
<proteinExistence type="predicted"/>
<feature type="region of interest" description="Disordered" evidence="1">
    <location>
        <begin position="562"/>
        <end position="590"/>
    </location>
</feature>
<feature type="region of interest" description="Disordered" evidence="1">
    <location>
        <begin position="43"/>
        <end position="105"/>
    </location>
</feature>